<evidence type="ECO:0000313" key="2">
    <source>
        <dbReference type="EMBL" id="MXV63139.1"/>
    </source>
</evidence>
<dbReference type="OrthoDB" id="167544at2157"/>
<comment type="caution">
    <text evidence="2">The sequence shown here is derived from an EMBL/GenBank/DDBJ whole genome shotgun (WGS) entry which is preliminary data.</text>
</comment>
<accession>A0A6B0VRL4</accession>
<proteinExistence type="predicted"/>
<evidence type="ECO:0000256" key="1">
    <source>
        <dbReference type="SAM" id="MobiDB-lite"/>
    </source>
</evidence>
<reference evidence="2 3" key="1">
    <citation type="submission" date="2020-01" db="EMBL/GenBank/DDBJ databases">
        <title>Natronorubrum sp. JWXQ-INN 674 isolated from Inner Mongolia Autonomous Region of China.</title>
        <authorList>
            <person name="Xue Q."/>
        </authorList>
    </citation>
    <scope>NUCLEOTIDE SEQUENCE [LARGE SCALE GENOMIC DNA]</scope>
    <source>
        <strain evidence="2 3">JWXQ-INN-674</strain>
    </source>
</reference>
<protein>
    <submittedName>
        <fullName evidence="2">Uncharacterized protein</fullName>
    </submittedName>
</protein>
<dbReference type="Proteomes" id="UP000434101">
    <property type="component" value="Unassembled WGS sequence"/>
</dbReference>
<name>A0A6B0VRL4_9EURY</name>
<organism evidence="2 3">
    <name type="scientific">Natronorubrum halalkaliphilum</name>
    <dbReference type="NCBI Taxonomy" id="2691917"/>
    <lineage>
        <taxon>Archaea</taxon>
        <taxon>Methanobacteriati</taxon>
        <taxon>Methanobacteriota</taxon>
        <taxon>Stenosarchaea group</taxon>
        <taxon>Halobacteria</taxon>
        <taxon>Halobacteriales</taxon>
        <taxon>Natrialbaceae</taxon>
        <taxon>Natronorubrum</taxon>
    </lineage>
</organism>
<dbReference type="RefSeq" id="WP_160065965.1">
    <property type="nucleotide sequence ID" value="NZ_WUYX01000042.1"/>
</dbReference>
<feature type="region of interest" description="Disordered" evidence="1">
    <location>
        <begin position="33"/>
        <end position="52"/>
    </location>
</feature>
<keyword evidence="3" id="KW-1185">Reference proteome</keyword>
<dbReference type="EMBL" id="WUYX01000042">
    <property type="protein sequence ID" value="MXV63139.1"/>
    <property type="molecule type" value="Genomic_DNA"/>
</dbReference>
<evidence type="ECO:0000313" key="3">
    <source>
        <dbReference type="Proteomes" id="UP000434101"/>
    </source>
</evidence>
<sequence>MEGTDGIEGVTRRRALLSAGSIGSIALAGCLDGGRTDQETANGNGDDERTDGDVAYDVFQLGSSSSRPAWADGDGSVPGFVALFESERALSWLIDDADAVEGLEEWLSETDFDESVIVFVESVGPNTCYSEVSVSDVAISAAAVVDGDEETAAITGTAEAADTSDGTAVCGDAVTYPSAFVRVTGDDLPGEAAFRITDGWGDTDEVDTTGGAVDPETIPGYVRPSHDPRTIPDALECESDEFERHWSPDDDVEWGEVTDDGEPTLAMRLENPQYDGDDEDQALEFERGEEVRISMQNVSSGPVDTGNSNKYGLEVLTDDGWMDVRGTGDGTPVGYTDEAVVHSPGEGFDWTFELTEDGVLEGHAHEEWLEVCPELPAGRYRFVFWGVIGDESLAVAFDYTG</sequence>
<dbReference type="AlphaFoldDB" id="A0A6B0VRL4"/>
<gene>
    <name evidence="2" type="ORF">GS429_13885</name>
</gene>